<dbReference type="Proteomes" id="UP001217417">
    <property type="component" value="Unassembled WGS sequence"/>
</dbReference>
<accession>A0AAD7QLS8</accession>
<evidence type="ECO:0000313" key="2">
    <source>
        <dbReference type="EMBL" id="KAJ8097290.1"/>
    </source>
</evidence>
<dbReference type="RefSeq" id="XP_056040740.1">
    <property type="nucleotide sequence ID" value="XM_056190221.1"/>
</dbReference>
<keyword evidence="3" id="KW-1185">Reference proteome</keyword>
<reference evidence="2" key="1">
    <citation type="submission" date="2023-03" db="EMBL/GenBank/DDBJ databases">
        <title>Near-Complete genome sequence of Lipomyces tetrasporous NRRL Y-64009, an oleaginous yeast capable of growing on lignocellulosic hydrolysates.</title>
        <authorList>
            <consortium name="Lawrence Berkeley National Laboratory"/>
            <person name="Jagtap S.S."/>
            <person name="Liu J.-J."/>
            <person name="Walukiewicz H.E."/>
            <person name="Pangilinan J."/>
            <person name="Lipzen A."/>
            <person name="Ahrendt S."/>
            <person name="Koriabine M."/>
            <person name="Cobaugh K."/>
            <person name="Salamov A."/>
            <person name="Yoshinaga Y."/>
            <person name="Ng V."/>
            <person name="Daum C."/>
            <person name="Grigoriev I.V."/>
            <person name="Slininger P.J."/>
            <person name="Dien B.S."/>
            <person name="Jin Y.-S."/>
            <person name="Rao C.V."/>
        </authorList>
    </citation>
    <scope>NUCLEOTIDE SEQUENCE</scope>
    <source>
        <strain evidence="2">NRRL Y-64009</strain>
    </source>
</reference>
<keyword evidence="1" id="KW-0472">Membrane</keyword>
<evidence type="ECO:0000256" key="1">
    <source>
        <dbReference type="SAM" id="Phobius"/>
    </source>
</evidence>
<protein>
    <submittedName>
        <fullName evidence="2">Uncharacterized protein</fullName>
    </submittedName>
</protein>
<dbReference type="AlphaFoldDB" id="A0AAD7QLS8"/>
<dbReference type="GeneID" id="80885387"/>
<dbReference type="EMBL" id="JARPMG010000011">
    <property type="protein sequence ID" value="KAJ8097290.1"/>
    <property type="molecule type" value="Genomic_DNA"/>
</dbReference>
<keyword evidence="1" id="KW-0812">Transmembrane</keyword>
<comment type="caution">
    <text evidence="2">The sequence shown here is derived from an EMBL/GenBank/DDBJ whole genome shotgun (WGS) entry which is preliminary data.</text>
</comment>
<organism evidence="2 3">
    <name type="scientific">Lipomyces tetrasporus</name>
    <dbReference type="NCBI Taxonomy" id="54092"/>
    <lineage>
        <taxon>Eukaryota</taxon>
        <taxon>Fungi</taxon>
        <taxon>Dikarya</taxon>
        <taxon>Ascomycota</taxon>
        <taxon>Saccharomycotina</taxon>
        <taxon>Lipomycetes</taxon>
        <taxon>Lipomycetales</taxon>
        <taxon>Lipomycetaceae</taxon>
        <taxon>Lipomyces</taxon>
    </lineage>
</organism>
<name>A0AAD7QLS8_9ASCO</name>
<sequence length="206" mass="23565">MHPAWFSPLNRMLLLEDRSFKFAGRLRLATWELQGNCKHHLALEKTSSRYSIPLSSSISICSLVLLTSTYYIPHNFPFLITRYNYLALISSMNTKSLHLLLSLSTSSPSLNFRLLNLQSLSFSFFLLASDTSPIIFPCLNLLLLYSILLPAYTSLSLHFYFHFPTCTYYIRLPIHRFLSTSTLNSLDSTYSLLPYLPTCGSTVRTL</sequence>
<feature type="transmembrane region" description="Helical" evidence="1">
    <location>
        <begin position="134"/>
        <end position="152"/>
    </location>
</feature>
<gene>
    <name evidence="2" type="ORF">POJ06DRAFT_28632</name>
</gene>
<proteinExistence type="predicted"/>
<evidence type="ECO:0000313" key="3">
    <source>
        <dbReference type="Proteomes" id="UP001217417"/>
    </source>
</evidence>
<keyword evidence="1" id="KW-1133">Transmembrane helix</keyword>